<sequence length="96" mass="9959">MSEAPLPEHSLKSGLTASRAQHVESAVPAPVAVDEKADQGVIRHYEVSFGPASGSKSLASQTPRATPTEAAAASMKRRLSRTPAAPSPLRASLSQN</sequence>
<comment type="caution">
    <text evidence="1">The sequence shown here is derived from an EMBL/GenBank/DDBJ whole genome shotgun (WGS) entry which is preliminary data.</text>
</comment>
<name>A0ACC3SAU6_9PEZI</name>
<reference evidence="1" key="1">
    <citation type="submission" date="2024-02" db="EMBL/GenBank/DDBJ databases">
        <title>Metagenome Assembled Genome of Zalaria obscura JY119.</title>
        <authorList>
            <person name="Vighnesh L."/>
            <person name="Jagadeeshwari U."/>
            <person name="Venkata Ramana C."/>
            <person name="Sasikala C."/>
        </authorList>
    </citation>
    <scope>NUCLEOTIDE SEQUENCE</scope>
    <source>
        <strain evidence="1">JY119</strain>
    </source>
</reference>
<accession>A0ACC3SAU6</accession>
<proteinExistence type="predicted"/>
<gene>
    <name evidence="1" type="ORF">M8818_005348</name>
</gene>
<organism evidence="1 2">
    <name type="scientific">Zalaria obscura</name>
    <dbReference type="NCBI Taxonomy" id="2024903"/>
    <lineage>
        <taxon>Eukaryota</taxon>
        <taxon>Fungi</taxon>
        <taxon>Dikarya</taxon>
        <taxon>Ascomycota</taxon>
        <taxon>Pezizomycotina</taxon>
        <taxon>Dothideomycetes</taxon>
        <taxon>Dothideomycetidae</taxon>
        <taxon>Dothideales</taxon>
        <taxon>Zalariaceae</taxon>
        <taxon>Zalaria</taxon>
    </lineage>
</organism>
<evidence type="ECO:0000313" key="1">
    <source>
        <dbReference type="EMBL" id="KAK8203123.1"/>
    </source>
</evidence>
<protein>
    <submittedName>
        <fullName evidence="1">Uncharacterized protein</fullName>
    </submittedName>
</protein>
<dbReference type="EMBL" id="JAMKPW020000032">
    <property type="protein sequence ID" value="KAK8203123.1"/>
    <property type="molecule type" value="Genomic_DNA"/>
</dbReference>
<evidence type="ECO:0000313" key="2">
    <source>
        <dbReference type="Proteomes" id="UP001320706"/>
    </source>
</evidence>
<keyword evidence="2" id="KW-1185">Reference proteome</keyword>
<dbReference type="Proteomes" id="UP001320706">
    <property type="component" value="Unassembled WGS sequence"/>
</dbReference>